<geneLocation type="plasmid" evidence="1 2">
    <name>IRBL74_p</name>
</geneLocation>
<reference evidence="1 2" key="1">
    <citation type="journal article" date="2013" name="Genome Announc.">
        <title>Complete Genome Sequence of the Sesbania Symbiont and Rice Growth-Promoting Endophyte Rhizobium sp. Strain IRBG74.</title>
        <authorList>
            <person name="Crook M.B."/>
            <person name="Mitra S."/>
            <person name="Ane J.M."/>
            <person name="Sadowsky M.J."/>
            <person name="Gyaneshwar P."/>
        </authorList>
    </citation>
    <scope>NUCLEOTIDE SEQUENCE [LARGE SCALE GENOMIC DNA]</scope>
    <source>
        <strain evidence="1 2">IRBG74</strain>
        <plasmid evidence="2">IRBL74_p</plasmid>
    </source>
</reference>
<dbReference type="HOGENOM" id="CLU_2809520_0_0_5"/>
<keyword evidence="1" id="KW-0614">Plasmid</keyword>
<dbReference type="EMBL" id="HG518324">
    <property type="protein sequence ID" value="CDI12035.1"/>
    <property type="molecule type" value="Genomic_DNA"/>
</dbReference>
<dbReference type="Proteomes" id="UP000016944">
    <property type="component" value="Plasmid IRBL74_p"/>
</dbReference>
<gene>
    <name evidence="1" type="ORF">BN877_p0309</name>
</gene>
<name>U4QEK9_9HYPH</name>
<evidence type="ECO:0000313" key="2">
    <source>
        <dbReference type="Proteomes" id="UP000016944"/>
    </source>
</evidence>
<accession>U4QEK9</accession>
<evidence type="ECO:0000313" key="1">
    <source>
        <dbReference type="EMBL" id="CDI12035.1"/>
    </source>
</evidence>
<proteinExistence type="predicted"/>
<protein>
    <submittedName>
        <fullName evidence="1">Uncharacterized protein</fullName>
    </submittedName>
</protein>
<dbReference type="AlphaFoldDB" id="U4QEK9"/>
<organism evidence="1 2">
    <name type="scientific">Agrobacterium pusense</name>
    <dbReference type="NCBI Taxonomy" id="648995"/>
    <lineage>
        <taxon>Bacteria</taxon>
        <taxon>Pseudomonadati</taxon>
        <taxon>Pseudomonadota</taxon>
        <taxon>Alphaproteobacteria</taxon>
        <taxon>Hyphomicrobiales</taxon>
        <taxon>Rhizobiaceae</taxon>
        <taxon>Rhizobium/Agrobacterium group</taxon>
        <taxon>Agrobacterium</taxon>
    </lineage>
</organism>
<dbReference type="KEGG" id="rir:BN877_p0309"/>
<sequence>MTRSRDGSRRQAIGQVGGVHCDLISTDETSVRPKAPHRFINLLGNATDARQYRPERHSLHGRASCDE</sequence>